<dbReference type="AlphaFoldDB" id="A0AAD1UKI4"/>
<keyword evidence="1" id="KW-0732">Signal</keyword>
<sequence>MLFLLFIVLFNICKTSQKPDYEESYPKSIYKPSLTMENSKIIAQSSIVPQSSRELKMERDNASSSYANFQKVYKITPYKPWLPAKISQVKS</sequence>
<comment type="caution">
    <text evidence="2">The sequence shown here is derived from an EMBL/GenBank/DDBJ whole genome shotgun (WGS) entry which is preliminary data.</text>
</comment>
<name>A0AAD1UKI4_EUPCR</name>
<accession>A0AAD1UKI4</accession>
<dbReference type="Proteomes" id="UP001295684">
    <property type="component" value="Unassembled WGS sequence"/>
</dbReference>
<gene>
    <name evidence="2" type="ORF">ECRASSUSDP1_LOCUS11797</name>
</gene>
<reference evidence="2" key="1">
    <citation type="submission" date="2023-07" db="EMBL/GenBank/DDBJ databases">
        <authorList>
            <consortium name="AG Swart"/>
            <person name="Singh M."/>
            <person name="Singh A."/>
            <person name="Seah K."/>
            <person name="Emmerich C."/>
        </authorList>
    </citation>
    <scope>NUCLEOTIDE SEQUENCE</scope>
    <source>
        <strain evidence="2">DP1</strain>
    </source>
</reference>
<organism evidence="2 3">
    <name type="scientific">Euplotes crassus</name>
    <dbReference type="NCBI Taxonomy" id="5936"/>
    <lineage>
        <taxon>Eukaryota</taxon>
        <taxon>Sar</taxon>
        <taxon>Alveolata</taxon>
        <taxon>Ciliophora</taxon>
        <taxon>Intramacronucleata</taxon>
        <taxon>Spirotrichea</taxon>
        <taxon>Hypotrichia</taxon>
        <taxon>Euplotida</taxon>
        <taxon>Euplotidae</taxon>
        <taxon>Moneuplotes</taxon>
    </lineage>
</organism>
<keyword evidence="3" id="KW-1185">Reference proteome</keyword>
<protein>
    <submittedName>
        <fullName evidence="2">Uncharacterized protein</fullName>
    </submittedName>
</protein>
<evidence type="ECO:0000256" key="1">
    <source>
        <dbReference type="SAM" id="SignalP"/>
    </source>
</evidence>
<evidence type="ECO:0000313" key="3">
    <source>
        <dbReference type="Proteomes" id="UP001295684"/>
    </source>
</evidence>
<proteinExistence type="predicted"/>
<feature type="chain" id="PRO_5042080499" evidence="1">
    <location>
        <begin position="18"/>
        <end position="91"/>
    </location>
</feature>
<evidence type="ECO:0000313" key="2">
    <source>
        <dbReference type="EMBL" id="CAI2370484.1"/>
    </source>
</evidence>
<feature type="signal peptide" evidence="1">
    <location>
        <begin position="1"/>
        <end position="17"/>
    </location>
</feature>
<dbReference type="EMBL" id="CAMPGE010011667">
    <property type="protein sequence ID" value="CAI2370484.1"/>
    <property type="molecule type" value="Genomic_DNA"/>
</dbReference>